<comment type="caution">
    <text evidence="9">The sequence shown here is derived from an EMBL/GenBank/DDBJ whole genome shotgun (WGS) entry which is preliminary data.</text>
</comment>
<protein>
    <recommendedName>
        <fullName evidence="7">Decapping nuclease</fullName>
        <ecNumber evidence="7">3.6.1.-</ecNumber>
    </recommendedName>
</protein>
<evidence type="ECO:0000256" key="5">
    <source>
        <dbReference type="ARBA" id="ARBA00044692"/>
    </source>
</evidence>
<dbReference type="EC" id="3.6.1.-" evidence="7"/>
<evidence type="ECO:0000313" key="9">
    <source>
        <dbReference type="EMBL" id="GMM57043.1"/>
    </source>
</evidence>
<dbReference type="Pfam" id="PF08652">
    <property type="entry name" value="RAI1"/>
    <property type="match status" value="1"/>
</dbReference>
<feature type="domain" description="RAI1-like" evidence="8">
    <location>
        <begin position="20"/>
        <end position="367"/>
    </location>
</feature>
<keyword evidence="7" id="KW-0547">Nucleotide-binding</keyword>
<evidence type="ECO:0000256" key="3">
    <source>
        <dbReference type="ARBA" id="ARBA00022722"/>
    </source>
</evidence>
<organism evidence="9 10">
    <name type="scientific">Maudiozyma humilis</name>
    <name type="common">Sour dough yeast</name>
    <name type="synonym">Kazachstania humilis</name>
    <dbReference type="NCBI Taxonomy" id="51915"/>
    <lineage>
        <taxon>Eukaryota</taxon>
        <taxon>Fungi</taxon>
        <taxon>Dikarya</taxon>
        <taxon>Ascomycota</taxon>
        <taxon>Saccharomycotina</taxon>
        <taxon>Saccharomycetes</taxon>
        <taxon>Saccharomycetales</taxon>
        <taxon>Saccharomycetaceae</taxon>
        <taxon>Maudiozyma</taxon>
    </lineage>
</organism>
<evidence type="ECO:0000256" key="7">
    <source>
        <dbReference type="RuleBase" id="RU367113"/>
    </source>
</evidence>
<dbReference type="GO" id="GO:0000166">
    <property type="term" value="F:nucleotide binding"/>
    <property type="evidence" value="ECO:0007669"/>
    <property type="project" value="UniProtKB-KW"/>
</dbReference>
<dbReference type="GO" id="GO:0110155">
    <property type="term" value="P:NAD-cap decapping"/>
    <property type="evidence" value="ECO:0007669"/>
    <property type="project" value="TreeGrafter"/>
</dbReference>
<keyword evidence="7" id="KW-0378">Hydrolase</keyword>
<evidence type="ECO:0000256" key="1">
    <source>
        <dbReference type="ARBA" id="ARBA00001968"/>
    </source>
</evidence>
<dbReference type="GO" id="GO:0005829">
    <property type="term" value="C:cytosol"/>
    <property type="evidence" value="ECO:0007669"/>
    <property type="project" value="TreeGrafter"/>
</dbReference>
<comment type="catalytic activity">
    <reaction evidence="4">
        <text>a 5'-end (N(7)-methyl 5'-triphosphoguanosine)-ribonucleoside-ribonucleotide in mRNA + H2O = a (N(7)-methyl 5'-triphosphoguanosine)-nucleoside + a 5'-end phospho-ribonucleoside in mRNA + H(+)</text>
        <dbReference type="Rhea" id="RHEA:66928"/>
        <dbReference type="Rhea" id="RHEA-COMP:15692"/>
        <dbReference type="Rhea" id="RHEA-COMP:17313"/>
        <dbReference type="ChEBI" id="CHEBI:15377"/>
        <dbReference type="ChEBI" id="CHEBI:15378"/>
        <dbReference type="ChEBI" id="CHEBI:138282"/>
        <dbReference type="ChEBI" id="CHEBI:172876"/>
        <dbReference type="ChEBI" id="CHEBI:172877"/>
    </reaction>
    <physiologicalReaction direction="left-to-right" evidence="4">
        <dbReference type="Rhea" id="RHEA:66929"/>
    </physiologicalReaction>
</comment>
<dbReference type="GO" id="GO:0005634">
    <property type="term" value="C:nucleus"/>
    <property type="evidence" value="ECO:0007669"/>
    <property type="project" value="UniProtKB-SubCell"/>
</dbReference>
<dbReference type="GO" id="GO:0003723">
    <property type="term" value="F:RNA binding"/>
    <property type="evidence" value="ECO:0007669"/>
    <property type="project" value="UniProtKB-KW"/>
</dbReference>
<comment type="similarity">
    <text evidence="2 7">Belongs to the DXO/Dom3Z family.</text>
</comment>
<keyword evidence="7" id="KW-0539">Nucleus</keyword>
<keyword evidence="10" id="KW-1185">Reference proteome</keyword>
<dbReference type="PANTHER" id="PTHR12395">
    <property type="entry name" value="DOM-3 RELATED"/>
    <property type="match status" value="1"/>
</dbReference>
<reference evidence="9 10" key="1">
    <citation type="journal article" date="2023" name="Elife">
        <title>Identification of key yeast species and microbe-microbe interactions impacting larval growth of Drosophila in the wild.</title>
        <authorList>
            <person name="Mure A."/>
            <person name="Sugiura Y."/>
            <person name="Maeda R."/>
            <person name="Honda K."/>
            <person name="Sakurai N."/>
            <person name="Takahashi Y."/>
            <person name="Watada M."/>
            <person name="Katoh T."/>
            <person name="Gotoh A."/>
            <person name="Gotoh Y."/>
            <person name="Taniguchi I."/>
            <person name="Nakamura K."/>
            <person name="Hayashi T."/>
            <person name="Katayama T."/>
            <person name="Uemura T."/>
            <person name="Hattori Y."/>
        </authorList>
    </citation>
    <scope>NUCLEOTIDE SEQUENCE [LARGE SCALE GENOMIC DNA]</scope>
    <source>
        <strain evidence="9 10">KH-74</strain>
    </source>
</reference>
<evidence type="ECO:0000256" key="2">
    <source>
        <dbReference type="ARBA" id="ARBA00006562"/>
    </source>
</evidence>
<evidence type="ECO:0000256" key="6">
    <source>
        <dbReference type="ARBA" id="ARBA00048124"/>
    </source>
</evidence>
<dbReference type="AlphaFoldDB" id="A0AAV5S2D9"/>
<keyword evidence="7" id="KW-0479">Metal-binding</keyword>
<dbReference type="InterPro" id="IPR039039">
    <property type="entry name" value="RAI1-like_fam"/>
</dbReference>
<dbReference type="GO" id="GO:0000956">
    <property type="term" value="P:nuclear-transcribed mRNA catabolic process"/>
    <property type="evidence" value="ECO:0007669"/>
    <property type="project" value="TreeGrafter"/>
</dbReference>
<accession>A0AAV5S2D9</accession>
<name>A0AAV5S2D9_MAUHU</name>
<proteinExistence type="inferred from homology"/>
<dbReference type="Proteomes" id="UP001377567">
    <property type="component" value="Unassembled WGS sequence"/>
</dbReference>
<dbReference type="GO" id="GO:0046872">
    <property type="term" value="F:metal ion binding"/>
    <property type="evidence" value="ECO:0007669"/>
    <property type="project" value="UniProtKB-KW"/>
</dbReference>
<dbReference type="EMBL" id="BTGD01000011">
    <property type="protein sequence ID" value="GMM57043.1"/>
    <property type="molecule type" value="Genomic_DNA"/>
</dbReference>
<evidence type="ECO:0000256" key="4">
    <source>
        <dbReference type="ARBA" id="ARBA00044676"/>
    </source>
</evidence>
<keyword evidence="3 7" id="KW-0540">Nuclease</keyword>
<comment type="cofactor">
    <cofactor evidence="1 7">
        <name>a divalent metal cation</name>
        <dbReference type="ChEBI" id="CHEBI:60240"/>
    </cofactor>
</comment>
<evidence type="ECO:0000259" key="8">
    <source>
        <dbReference type="Pfam" id="PF08652"/>
    </source>
</evidence>
<comment type="catalytic activity">
    <reaction evidence="6">
        <text>a 5'-end NAD(+)-phospho-ribonucleoside in mRNA + H2O = a 5'-end phospho-ribonucleoside in mRNA + NAD(+) + H(+)</text>
        <dbReference type="Rhea" id="RHEA:60880"/>
        <dbReference type="Rhea" id="RHEA-COMP:15692"/>
        <dbReference type="Rhea" id="RHEA-COMP:15698"/>
        <dbReference type="ChEBI" id="CHEBI:15377"/>
        <dbReference type="ChEBI" id="CHEBI:15378"/>
        <dbReference type="ChEBI" id="CHEBI:57540"/>
        <dbReference type="ChEBI" id="CHEBI:138282"/>
        <dbReference type="ChEBI" id="CHEBI:144029"/>
    </reaction>
    <physiologicalReaction direction="left-to-right" evidence="6">
        <dbReference type="Rhea" id="RHEA:60881"/>
    </physiologicalReaction>
</comment>
<dbReference type="InterPro" id="IPR013961">
    <property type="entry name" value="RAI1"/>
</dbReference>
<dbReference type="GO" id="GO:0034353">
    <property type="term" value="F:mRNA 5'-diphosphatase activity"/>
    <property type="evidence" value="ECO:0007669"/>
    <property type="project" value="TreeGrafter"/>
</dbReference>
<comment type="subcellular location">
    <subcellularLocation>
        <location evidence="7">Nucleus</location>
    </subcellularLocation>
</comment>
<dbReference type="GO" id="GO:0004518">
    <property type="term" value="F:nuclease activity"/>
    <property type="evidence" value="ECO:0007669"/>
    <property type="project" value="UniProtKB-KW"/>
</dbReference>
<dbReference type="PANTHER" id="PTHR12395:SF9">
    <property type="entry name" value="DECAPPING AND EXORIBONUCLEASE PROTEIN"/>
    <property type="match status" value="1"/>
</dbReference>
<evidence type="ECO:0000313" key="10">
    <source>
        <dbReference type="Proteomes" id="UP001377567"/>
    </source>
</evidence>
<keyword evidence="7" id="KW-0694">RNA-binding</keyword>
<sequence length="392" mass="44554">MPVISRLPLSQRNGRAEVGRPRELACYSRSGSGQIKVNSDENLRYYYFPDGALDTRPNLSIGRGSFRDYRSSMEDVCSLHGLLETIQSTEQSKKAKMKVHIVTFRGIIRKMISSAFEGRGRRGFANDMDFRMVIFDGQLFIKEEKKKDLREASGRIDLNTFTGYKFEALTTLPKPLCLCTRADLESRPSQPVDNGDEFVTVVGTSIGGCRIILGAEVDGIFDFKEEAERSNNVPHYMELKCTKSVEDMRDAQTFQNKLFRTWIQCFLVGIPRIIYGFRNERYELASIEEYTTSEVPEMLGGAHSEPSTDCGDAVVWYGTIVEWLMGILTRYNQKASPEDIIPFRLTMQDGELQLSDIQASDGEYDSIVNGDAVLSNEFKAWRRQLHRDTLTQ</sequence>
<comment type="catalytic activity">
    <reaction evidence="5">
        <text>a 5'-end triphospho-ribonucleoside in mRNA + H2O = a 5'-end phospho-ribonucleoside in mRNA + diphosphate + H(+)</text>
        <dbReference type="Rhea" id="RHEA:78683"/>
        <dbReference type="Rhea" id="RHEA-COMP:15692"/>
        <dbReference type="Rhea" id="RHEA-COMP:17164"/>
        <dbReference type="ChEBI" id="CHEBI:15377"/>
        <dbReference type="ChEBI" id="CHEBI:15378"/>
        <dbReference type="ChEBI" id="CHEBI:33019"/>
        <dbReference type="ChEBI" id="CHEBI:138282"/>
        <dbReference type="ChEBI" id="CHEBI:167618"/>
    </reaction>
    <physiologicalReaction direction="left-to-right" evidence="5">
        <dbReference type="Rhea" id="RHEA:78684"/>
    </physiologicalReaction>
</comment>
<comment type="function">
    <text evidence="7">Decapping enzyme for NAD-capped RNAs: specifically hydrolyzes the nicotinamide adenine dinucleotide (NAD) cap from a subset of RNAs by removing the entire NAD moiety from the 5'-end of an NAD-capped RNA.</text>
</comment>
<gene>
    <name evidence="9" type="ORF">DAKH74_036590</name>
</gene>